<sequence length="604" mass="68123">MRSAIVGNGRLTALFDGDYYLRDLYFPYVGRYNHAFGGVFKVGVWHDGRFAWLESMEKEVAMDGLVARMTARWDGLEIAFEDFVELSRNALIRRVDIEGPGLVRVIFYHDFRIMEAPQADTAVYDPQNDAVIHYKGDFWFLAGSSHQLYEYTVGRRDQGVLEDCEDGSLAKNPVAQGSVASAISIAYPKFHYWIIAGRSYREVVEAHLELRARPQYYEARNKGYWRAVVERHPRRLLAQSVAVLMAHMGDNGAIAASLDTDILKFNLDTYAYLWPRDASFVAAALDELGYTALTKKFYELGLQLLAPYFQHKYNVDGTLGSSWHPWTARSKKSLNIQEDETATFLWALWRYFEKASDYDLLKRAYPRVRDAADFLARFRDERLGLPLESYDLWEERLGVHTYTAASVYAGLKAAAKFAGFLGEEEDAERWLKAAEEVKAAMLNYMFDKALGHFVRTVRIDDGKIIDVDKALDASLLGISIFGVFEPDDPHVVSTVKAVESALWVKTVGGLARYEGDLYQRVPGDYSGIPGNPWIITTMWLAQYYAALGDLAKAEDLIGWAESAASPAGLLPEQVSPFDKSPVSVQPLAWSHAEYIRALVAAHLV</sequence>
<comment type="caution">
    <text evidence="1">The sequence shown here is derived from an EMBL/GenBank/DDBJ whole genome shotgun (WGS) entry which is preliminary data.</text>
</comment>
<gene>
    <name evidence="1" type="ORF">TU35_000070</name>
</gene>
<organism evidence="1 2">
    <name type="scientific">Thermoproteus sp. AZ2</name>
    <dbReference type="NCBI Taxonomy" id="1609232"/>
    <lineage>
        <taxon>Archaea</taxon>
        <taxon>Thermoproteota</taxon>
        <taxon>Thermoprotei</taxon>
        <taxon>Thermoproteales</taxon>
        <taxon>Thermoproteaceae</taxon>
        <taxon>Thermoproteus</taxon>
    </lineage>
</organism>
<proteinExistence type="predicted"/>
<dbReference type="EMBL" id="JZWT02000001">
    <property type="protein sequence ID" value="MFB6489644.1"/>
    <property type="molecule type" value="Genomic_DNA"/>
</dbReference>
<evidence type="ECO:0000313" key="2">
    <source>
        <dbReference type="Proteomes" id="UP000033636"/>
    </source>
</evidence>
<evidence type="ECO:0000313" key="1">
    <source>
        <dbReference type="EMBL" id="MFB6489644.1"/>
    </source>
</evidence>
<name>A0ACC6UXS5_9CREN</name>
<accession>A0ACC6UXS5</accession>
<reference evidence="1" key="1">
    <citation type="submission" date="2024-07" db="EMBL/GenBank/DDBJ databases">
        <title>Metagenome and Metagenome-Assembled Genomes of Archaea from a hot spring from the geothermal field of Los Azufres, Mexico.</title>
        <authorList>
            <person name="Marin-Paredes R."/>
            <person name="Martinez-Romero E."/>
            <person name="Servin-Garciduenas L.E."/>
        </authorList>
    </citation>
    <scope>NUCLEOTIDE SEQUENCE</scope>
</reference>
<dbReference type="Proteomes" id="UP000033636">
    <property type="component" value="Unassembled WGS sequence"/>
</dbReference>
<keyword evidence="1" id="KW-0378">Hydrolase</keyword>
<protein>
    <submittedName>
        <fullName evidence="1">Glycoside hydrolase family 15 protein</fullName>
    </submittedName>
</protein>